<keyword evidence="2" id="KW-1185">Reference proteome</keyword>
<dbReference type="AlphaFoldDB" id="A0A845AA53"/>
<name>A0A845AA53_9SPHN</name>
<dbReference type="EMBL" id="WTYQ01000002">
    <property type="protein sequence ID" value="MXP25416.1"/>
    <property type="molecule type" value="Genomic_DNA"/>
</dbReference>
<sequence length="277" mass="32051">MNDATSRQTFSPETLDALFEAVDTDDIVDPVVSLPNPVPMACTSQTMRACLDLCLQFWREGAVRSDMIGLTNTLLQKGDLSGKERVRYKHIRARYKHLRFALVLYGQRHKAPFLFRCTVAVMGHLQDAFRNHQSRTTAAYALLLRVLLSWPVWLAVQREMETVKMDSEQGFLTFRQAEFQRLAEWLESGTLTAHRFHTIRKIISRQVSFYDTMRTLAPNEQLYRMSRFLSAINGLMGSMHDELVEQAGRGQRDYRRDDVLMPMNIRSRLDELIAQFG</sequence>
<dbReference type="OrthoDB" id="5942530at2"/>
<protein>
    <recommendedName>
        <fullName evidence="3">CHAD domain-containing protein</fullName>
    </recommendedName>
</protein>
<evidence type="ECO:0000313" key="1">
    <source>
        <dbReference type="EMBL" id="MXP25416.1"/>
    </source>
</evidence>
<gene>
    <name evidence="1" type="ORF">GRI39_05080</name>
</gene>
<evidence type="ECO:0008006" key="3">
    <source>
        <dbReference type="Google" id="ProtNLM"/>
    </source>
</evidence>
<reference evidence="1 2" key="1">
    <citation type="submission" date="2019-12" db="EMBL/GenBank/DDBJ databases">
        <title>Genomic-based taxomic classification of the family Erythrobacteraceae.</title>
        <authorList>
            <person name="Xu L."/>
        </authorList>
    </citation>
    <scope>NUCLEOTIDE SEQUENCE [LARGE SCALE GENOMIC DNA]</scope>
    <source>
        <strain evidence="1 2">DSM 18604</strain>
    </source>
</reference>
<dbReference type="RefSeq" id="WP_160738652.1">
    <property type="nucleotide sequence ID" value="NZ_WTYQ01000002.1"/>
</dbReference>
<comment type="caution">
    <text evidence="1">The sequence shown here is derived from an EMBL/GenBank/DDBJ whole genome shotgun (WGS) entry which is preliminary data.</text>
</comment>
<accession>A0A845AA53</accession>
<proteinExistence type="predicted"/>
<dbReference type="Proteomes" id="UP000460561">
    <property type="component" value="Unassembled WGS sequence"/>
</dbReference>
<evidence type="ECO:0000313" key="2">
    <source>
        <dbReference type="Proteomes" id="UP000460561"/>
    </source>
</evidence>
<organism evidence="1 2">
    <name type="scientific">Altericroceibacterium indicum</name>
    <dbReference type="NCBI Taxonomy" id="374177"/>
    <lineage>
        <taxon>Bacteria</taxon>
        <taxon>Pseudomonadati</taxon>
        <taxon>Pseudomonadota</taxon>
        <taxon>Alphaproteobacteria</taxon>
        <taxon>Sphingomonadales</taxon>
        <taxon>Erythrobacteraceae</taxon>
        <taxon>Altericroceibacterium</taxon>
    </lineage>
</organism>